<reference evidence="6" key="1">
    <citation type="journal article" date="2014" name="Int. J. Syst. Evol. Microbiol.">
        <title>Complete genome sequence of Corynebacterium casei LMG S-19264T (=DSM 44701T), isolated from a smear-ripened cheese.</title>
        <authorList>
            <consortium name="US DOE Joint Genome Institute (JGI-PGF)"/>
            <person name="Walter F."/>
            <person name="Albersmeier A."/>
            <person name="Kalinowski J."/>
            <person name="Ruckert C."/>
        </authorList>
    </citation>
    <scope>NUCLEOTIDE SEQUENCE</scope>
    <source>
        <strain evidence="6">JCM 31311</strain>
    </source>
</reference>
<dbReference type="SUPFAM" id="SSF52540">
    <property type="entry name" value="P-loop containing nucleoside triphosphate hydrolases"/>
    <property type="match status" value="1"/>
</dbReference>
<comment type="caution">
    <text evidence="6">The sequence shown here is derived from an EMBL/GenBank/DDBJ whole genome shotgun (WGS) entry which is preliminary data.</text>
</comment>
<dbReference type="RefSeq" id="WP_229776535.1">
    <property type="nucleotide sequence ID" value="NZ_BMQL01000053.1"/>
</dbReference>
<evidence type="ECO:0000256" key="3">
    <source>
        <dbReference type="ARBA" id="ARBA00022741"/>
    </source>
</evidence>
<evidence type="ECO:0000256" key="1">
    <source>
        <dbReference type="ARBA" id="ARBA00005417"/>
    </source>
</evidence>
<comment type="similarity">
    <text evidence="1">Belongs to the ABC transporter superfamily.</text>
</comment>
<dbReference type="EMBL" id="BMQL01000053">
    <property type="protein sequence ID" value="GGR31679.1"/>
    <property type="molecule type" value="Genomic_DNA"/>
</dbReference>
<dbReference type="GO" id="GO:0016887">
    <property type="term" value="F:ATP hydrolysis activity"/>
    <property type="evidence" value="ECO:0007669"/>
    <property type="project" value="InterPro"/>
</dbReference>
<dbReference type="CDD" id="cd03255">
    <property type="entry name" value="ABC_MJ0796_LolCDE_FtsE"/>
    <property type="match status" value="1"/>
</dbReference>
<keyword evidence="4 6" id="KW-0067">ATP-binding</keyword>
<dbReference type="GO" id="GO:0022857">
    <property type="term" value="F:transmembrane transporter activity"/>
    <property type="evidence" value="ECO:0007669"/>
    <property type="project" value="TreeGrafter"/>
</dbReference>
<dbReference type="InterPro" id="IPR027417">
    <property type="entry name" value="P-loop_NTPase"/>
</dbReference>
<dbReference type="AlphaFoldDB" id="A0A918CPJ4"/>
<dbReference type="InterPro" id="IPR017871">
    <property type="entry name" value="ABC_transporter-like_CS"/>
</dbReference>
<proteinExistence type="inferred from homology"/>
<dbReference type="Gene3D" id="3.40.50.300">
    <property type="entry name" value="P-loop containing nucleotide triphosphate hydrolases"/>
    <property type="match status" value="1"/>
</dbReference>
<evidence type="ECO:0000313" key="7">
    <source>
        <dbReference type="Proteomes" id="UP000603865"/>
    </source>
</evidence>
<evidence type="ECO:0000256" key="2">
    <source>
        <dbReference type="ARBA" id="ARBA00022448"/>
    </source>
</evidence>
<dbReference type="InterPro" id="IPR017911">
    <property type="entry name" value="MacB-like_ATP-bd"/>
</dbReference>
<evidence type="ECO:0000259" key="5">
    <source>
        <dbReference type="PROSITE" id="PS50893"/>
    </source>
</evidence>
<protein>
    <submittedName>
        <fullName evidence="6">ABC transporter ATP-binding protein</fullName>
    </submittedName>
</protein>
<sequence>MTTLLADDLFRFYHVGDEETRALRGVSLHVQSGELVAIMGPSGSGKSTLLACLAGLDDPDGGHVEVSGQRLTRRPEAERARLRGRKVGVLLQAENLMPHLSVLENVLLPMRLAGTVDATFAQALLAQVGLSERHQHLPGQLSGGELARAGLAVALAAKPDLLLADEPTAEVDTGTEARLFEVLDAFRTRGGAVLISTHSPALAARADRVLHLKDGILNG</sequence>
<dbReference type="InterPro" id="IPR003439">
    <property type="entry name" value="ABC_transporter-like_ATP-bd"/>
</dbReference>
<dbReference type="GO" id="GO:0005524">
    <property type="term" value="F:ATP binding"/>
    <property type="evidence" value="ECO:0007669"/>
    <property type="project" value="UniProtKB-KW"/>
</dbReference>
<dbReference type="Pfam" id="PF00005">
    <property type="entry name" value="ABC_tran"/>
    <property type="match status" value="1"/>
</dbReference>
<accession>A0A918CPJ4</accession>
<dbReference type="PROSITE" id="PS00211">
    <property type="entry name" value="ABC_TRANSPORTER_1"/>
    <property type="match status" value="1"/>
</dbReference>
<dbReference type="PROSITE" id="PS50893">
    <property type="entry name" value="ABC_TRANSPORTER_2"/>
    <property type="match status" value="1"/>
</dbReference>
<evidence type="ECO:0000256" key="4">
    <source>
        <dbReference type="ARBA" id="ARBA00022840"/>
    </source>
</evidence>
<keyword evidence="2" id="KW-0813">Transport</keyword>
<name>A0A918CPJ4_9DEIO</name>
<dbReference type="SMART" id="SM00382">
    <property type="entry name" value="AAA"/>
    <property type="match status" value="1"/>
</dbReference>
<keyword evidence="7" id="KW-1185">Reference proteome</keyword>
<organism evidence="6 7">
    <name type="scientific">Deinococcus ruber</name>
    <dbReference type="NCBI Taxonomy" id="1848197"/>
    <lineage>
        <taxon>Bacteria</taxon>
        <taxon>Thermotogati</taxon>
        <taxon>Deinococcota</taxon>
        <taxon>Deinococci</taxon>
        <taxon>Deinococcales</taxon>
        <taxon>Deinococcaceae</taxon>
        <taxon>Deinococcus</taxon>
    </lineage>
</organism>
<keyword evidence="3" id="KW-0547">Nucleotide-binding</keyword>
<evidence type="ECO:0000313" key="6">
    <source>
        <dbReference type="EMBL" id="GGR31679.1"/>
    </source>
</evidence>
<dbReference type="InterPro" id="IPR015854">
    <property type="entry name" value="ABC_transpr_LolD-like"/>
</dbReference>
<reference evidence="6" key="2">
    <citation type="submission" date="2020-09" db="EMBL/GenBank/DDBJ databases">
        <authorList>
            <person name="Sun Q."/>
            <person name="Ohkuma M."/>
        </authorList>
    </citation>
    <scope>NUCLEOTIDE SEQUENCE</scope>
    <source>
        <strain evidence="6">JCM 31311</strain>
    </source>
</reference>
<gene>
    <name evidence="6" type="ORF">GCM10008957_47840</name>
</gene>
<dbReference type="PANTHER" id="PTHR24220">
    <property type="entry name" value="IMPORT ATP-BINDING PROTEIN"/>
    <property type="match status" value="1"/>
</dbReference>
<dbReference type="PANTHER" id="PTHR24220:SF689">
    <property type="entry name" value="LIPOPROTEIN-RELEASING SYSTEM ATP-BINDING PROTEIN LOLD"/>
    <property type="match status" value="1"/>
</dbReference>
<dbReference type="GO" id="GO:0005886">
    <property type="term" value="C:plasma membrane"/>
    <property type="evidence" value="ECO:0007669"/>
    <property type="project" value="TreeGrafter"/>
</dbReference>
<dbReference type="Proteomes" id="UP000603865">
    <property type="component" value="Unassembled WGS sequence"/>
</dbReference>
<feature type="domain" description="ABC transporter" evidence="5">
    <location>
        <begin position="4"/>
        <end position="219"/>
    </location>
</feature>
<dbReference type="InterPro" id="IPR003593">
    <property type="entry name" value="AAA+_ATPase"/>
</dbReference>